<dbReference type="AlphaFoldDB" id="A0A3N4D6J1"/>
<dbReference type="GeneID" id="64405881"/>
<dbReference type="Pfam" id="PF14029">
    <property type="entry name" value="DUF4244"/>
    <property type="match status" value="1"/>
</dbReference>
<proteinExistence type="predicted"/>
<accession>A0A3N4D6J1</accession>
<reference evidence="2" key="2">
    <citation type="submission" date="2021-03" db="EMBL/GenBank/DDBJ databases">
        <title>Human Oral Microbial Genomes.</title>
        <authorList>
            <person name="Johnston C.D."/>
            <person name="Chen T."/>
            <person name="Dewhirst F.E."/>
        </authorList>
    </citation>
    <scope>NUCLEOTIDE SEQUENCE</scope>
    <source>
        <strain evidence="2">F0714</strain>
    </source>
</reference>
<dbReference type="EMBL" id="CP072385">
    <property type="protein sequence ID" value="QUC10813.1"/>
    <property type="molecule type" value="Genomic_DNA"/>
</dbReference>
<feature type="transmembrane region" description="Helical" evidence="1">
    <location>
        <begin position="31"/>
        <end position="50"/>
    </location>
</feature>
<keyword evidence="4" id="KW-1185">Reference proteome</keyword>
<dbReference type="Proteomes" id="UP000273044">
    <property type="component" value="Chromosome"/>
</dbReference>
<dbReference type="RefSeq" id="WP_014845516.1">
    <property type="nucleotide sequence ID" value="NZ_CAJZDL010000184.1"/>
</dbReference>
<dbReference type="EMBL" id="LR134406">
    <property type="protein sequence ID" value="VEH69122.1"/>
    <property type="molecule type" value="Genomic_DNA"/>
</dbReference>
<protein>
    <submittedName>
        <fullName evidence="2">DUF4244 domain-containing protein</fullName>
    </submittedName>
</protein>
<evidence type="ECO:0000313" key="4">
    <source>
        <dbReference type="Proteomes" id="UP000273044"/>
    </source>
</evidence>
<reference evidence="3 4" key="1">
    <citation type="submission" date="2018-12" db="EMBL/GenBank/DDBJ databases">
        <authorList>
            <consortium name="Pathogen Informatics"/>
        </authorList>
    </citation>
    <scope>NUCLEOTIDE SEQUENCE [LARGE SCALE GENOMIC DNA]</scope>
    <source>
        <strain evidence="3 4">NCTC12967</strain>
    </source>
</reference>
<sequence length="74" mass="8296">MSESTKSIARVEKKKPLSRRFAERGLTTVEYAIGLLGAAAAAMLLIRVFHDNSLFDTIMKWVTDLFTNVAQYDS</sequence>
<dbReference type="InterPro" id="IPR025338">
    <property type="entry name" value="DUF4244"/>
</dbReference>
<evidence type="ECO:0000313" key="2">
    <source>
        <dbReference type="EMBL" id="QUC10813.1"/>
    </source>
</evidence>
<evidence type="ECO:0000313" key="3">
    <source>
        <dbReference type="EMBL" id="VEH69122.1"/>
    </source>
</evidence>
<dbReference type="Proteomes" id="UP000677180">
    <property type="component" value="Chromosome"/>
</dbReference>
<keyword evidence="1" id="KW-1133">Transmembrane helix</keyword>
<dbReference type="OrthoDB" id="3734554at2"/>
<keyword evidence="1" id="KW-0472">Membrane</keyword>
<evidence type="ECO:0000256" key="1">
    <source>
        <dbReference type="SAM" id="Phobius"/>
    </source>
</evidence>
<name>A0A3N4D6J1_9ACTN</name>
<gene>
    <name evidence="2" type="ORF">J5A53_13775</name>
    <name evidence="3" type="ORF">NCTC12967_00386</name>
</gene>
<organism evidence="3 4">
    <name type="scientific">Arachnia propionica</name>
    <dbReference type="NCBI Taxonomy" id="1750"/>
    <lineage>
        <taxon>Bacteria</taxon>
        <taxon>Bacillati</taxon>
        <taxon>Actinomycetota</taxon>
        <taxon>Actinomycetes</taxon>
        <taxon>Propionibacteriales</taxon>
        <taxon>Propionibacteriaceae</taxon>
        <taxon>Arachnia</taxon>
    </lineage>
</organism>
<keyword evidence="1" id="KW-0812">Transmembrane</keyword>